<keyword evidence="9" id="KW-0326">Glycosidase</keyword>
<dbReference type="AlphaFoldDB" id="A0A9N9W8L7"/>
<keyword evidence="5" id="KW-0929">Antimicrobial</keyword>
<dbReference type="PROSITE" id="PS00128">
    <property type="entry name" value="GLYCOSYL_HYDROL_F22_1"/>
    <property type="match status" value="1"/>
</dbReference>
<protein>
    <recommendedName>
        <fullName evidence="4">Lysozyme</fullName>
        <ecNumber evidence="3">3.2.1.17</ecNumber>
    </recommendedName>
    <alternativeName>
        <fullName evidence="10">1,4-beta-N-acetylmuramidase</fullName>
    </alternativeName>
</protein>
<dbReference type="SMART" id="SM00263">
    <property type="entry name" value="LYZ1"/>
    <property type="match status" value="1"/>
</dbReference>
<dbReference type="PANTHER" id="PTHR11407">
    <property type="entry name" value="LYSOZYME C"/>
    <property type="match status" value="1"/>
</dbReference>
<reference evidence="14" key="2">
    <citation type="submission" date="2022-10" db="EMBL/GenBank/DDBJ databases">
        <authorList>
            <consortium name="ENA_rothamsted_submissions"/>
            <consortium name="culmorum"/>
            <person name="King R."/>
        </authorList>
    </citation>
    <scope>NUCLEOTIDE SEQUENCE</scope>
</reference>
<feature type="domain" description="Glycosyl hydrolases family 22 (GH22)" evidence="13">
    <location>
        <begin position="92"/>
        <end position="110"/>
    </location>
</feature>
<evidence type="ECO:0000256" key="6">
    <source>
        <dbReference type="ARBA" id="ARBA00022638"/>
    </source>
</evidence>
<proteinExistence type="inferred from homology"/>
<dbReference type="Gene3D" id="1.10.530.10">
    <property type="match status" value="1"/>
</dbReference>
<dbReference type="GO" id="GO:0031640">
    <property type="term" value="P:killing of cells of another organism"/>
    <property type="evidence" value="ECO:0007669"/>
    <property type="project" value="UniProtKB-KW"/>
</dbReference>
<keyword evidence="8" id="KW-1015">Disulfide bond</keyword>
<dbReference type="PANTHER" id="PTHR11407:SF63">
    <property type="entry name" value="LYSOZYME C"/>
    <property type="match status" value="1"/>
</dbReference>
<evidence type="ECO:0000256" key="9">
    <source>
        <dbReference type="ARBA" id="ARBA00023295"/>
    </source>
</evidence>
<evidence type="ECO:0000256" key="3">
    <source>
        <dbReference type="ARBA" id="ARBA00012732"/>
    </source>
</evidence>
<dbReference type="GO" id="GO:0003796">
    <property type="term" value="F:lysozyme activity"/>
    <property type="evidence" value="ECO:0007669"/>
    <property type="project" value="UniProtKB-EC"/>
</dbReference>
<dbReference type="InterPro" id="IPR000974">
    <property type="entry name" value="Glyco_hydro_22_lys"/>
</dbReference>
<keyword evidence="15" id="KW-1185">Reference proteome</keyword>
<organism evidence="14 15">
    <name type="scientific">Diatraea saccharalis</name>
    <name type="common">sugarcane borer</name>
    <dbReference type="NCBI Taxonomy" id="40085"/>
    <lineage>
        <taxon>Eukaryota</taxon>
        <taxon>Metazoa</taxon>
        <taxon>Ecdysozoa</taxon>
        <taxon>Arthropoda</taxon>
        <taxon>Hexapoda</taxon>
        <taxon>Insecta</taxon>
        <taxon>Pterygota</taxon>
        <taxon>Neoptera</taxon>
        <taxon>Endopterygota</taxon>
        <taxon>Lepidoptera</taxon>
        <taxon>Glossata</taxon>
        <taxon>Ditrysia</taxon>
        <taxon>Pyraloidea</taxon>
        <taxon>Crambidae</taxon>
        <taxon>Crambinae</taxon>
        <taxon>Diatraea</taxon>
    </lineage>
</organism>
<dbReference type="SUPFAM" id="SSF53955">
    <property type="entry name" value="Lysozyme-like"/>
    <property type="match status" value="1"/>
</dbReference>
<name>A0A9N9W8L7_9NEOP</name>
<dbReference type="PROSITE" id="PS51348">
    <property type="entry name" value="GLYCOSYL_HYDROL_F22_2"/>
    <property type="match status" value="1"/>
</dbReference>
<dbReference type="EMBL" id="OU893345">
    <property type="protein sequence ID" value="CAG9785784.1"/>
    <property type="molecule type" value="Genomic_DNA"/>
</dbReference>
<dbReference type="InterPro" id="IPR023346">
    <property type="entry name" value="Lysozyme-like_dom_sf"/>
</dbReference>
<dbReference type="Proteomes" id="UP001153714">
    <property type="component" value="Chromosome 14"/>
</dbReference>
<dbReference type="GO" id="GO:0042742">
    <property type="term" value="P:defense response to bacterium"/>
    <property type="evidence" value="ECO:0007669"/>
    <property type="project" value="UniProtKB-KW"/>
</dbReference>
<comment type="catalytic activity">
    <reaction evidence="1">
        <text>Hydrolysis of (1-&gt;4)-beta-linkages between N-acetylmuramic acid and N-acetyl-D-glucosamine residues in a peptidoglycan and between N-acetyl-D-glucosamine residues in chitodextrins.</text>
        <dbReference type="EC" id="3.2.1.17"/>
    </reaction>
</comment>
<dbReference type="InterPro" id="IPR019799">
    <property type="entry name" value="Glyco_hydro_22_CS"/>
</dbReference>
<evidence type="ECO:0000256" key="7">
    <source>
        <dbReference type="ARBA" id="ARBA00022801"/>
    </source>
</evidence>
<dbReference type="FunFam" id="1.10.530.10:FF:000001">
    <property type="entry name" value="Lysozyme C"/>
    <property type="match status" value="1"/>
</dbReference>
<gene>
    <name evidence="14" type="ORF">DIATSA_LOCUS3793</name>
</gene>
<evidence type="ECO:0000256" key="10">
    <source>
        <dbReference type="ARBA" id="ARBA00031262"/>
    </source>
</evidence>
<feature type="signal peptide" evidence="12">
    <location>
        <begin position="1"/>
        <end position="20"/>
    </location>
</feature>
<evidence type="ECO:0000256" key="12">
    <source>
        <dbReference type="SAM" id="SignalP"/>
    </source>
</evidence>
<evidence type="ECO:0000256" key="5">
    <source>
        <dbReference type="ARBA" id="ARBA00022529"/>
    </source>
</evidence>
<keyword evidence="12" id="KW-0732">Signal</keyword>
<evidence type="ECO:0000256" key="1">
    <source>
        <dbReference type="ARBA" id="ARBA00000632"/>
    </source>
</evidence>
<evidence type="ECO:0000256" key="8">
    <source>
        <dbReference type="ARBA" id="ARBA00023157"/>
    </source>
</evidence>
<dbReference type="CDD" id="cd16899">
    <property type="entry name" value="LYZ_C_invert"/>
    <property type="match status" value="1"/>
</dbReference>
<evidence type="ECO:0000313" key="14">
    <source>
        <dbReference type="EMBL" id="CAG9785784.1"/>
    </source>
</evidence>
<evidence type="ECO:0000313" key="15">
    <source>
        <dbReference type="Proteomes" id="UP001153714"/>
    </source>
</evidence>
<dbReference type="PRINTS" id="PR00137">
    <property type="entry name" value="LYSOZYME"/>
</dbReference>
<keyword evidence="7" id="KW-0378">Hydrolase</keyword>
<dbReference type="PRINTS" id="PR00135">
    <property type="entry name" value="LYZLACT"/>
</dbReference>
<dbReference type="Pfam" id="PF00062">
    <property type="entry name" value="Lys"/>
    <property type="match status" value="1"/>
</dbReference>
<feature type="chain" id="PRO_5040135140" description="Lysozyme" evidence="12">
    <location>
        <begin position="21"/>
        <end position="141"/>
    </location>
</feature>
<sequence>MKLLLAITAVVAAYYLQCEAKTFTRCGLVQELRRKNYPESEMRDWVCLVEHESGRRTDIIGPPNRDGSRDHGLFQINDHLWCNDSNIPGKDCHVTCAELRTDDITKACTCARLIFRRQGFYAWYGWINHCKGKPLPDISMC</sequence>
<keyword evidence="6" id="KW-0081">Bacteriolytic enzyme</keyword>
<dbReference type="OrthoDB" id="17373at2759"/>
<comment type="similarity">
    <text evidence="2 11">Belongs to the glycosyl hydrolase 22 family.</text>
</comment>
<dbReference type="InterPro" id="IPR001916">
    <property type="entry name" value="Glyco_hydro_22"/>
</dbReference>
<evidence type="ECO:0000256" key="2">
    <source>
        <dbReference type="ARBA" id="ARBA00010859"/>
    </source>
</evidence>
<evidence type="ECO:0000256" key="4">
    <source>
        <dbReference type="ARBA" id="ARBA00020438"/>
    </source>
</evidence>
<dbReference type="EC" id="3.2.1.17" evidence="3"/>
<evidence type="ECO:0000259" key="13">
    <source>
        <dbReference type="PROSITE" id="PS00128"/>
    </source>
</evidence>
<evidence type="ECO:0000256" key="11">
    <source>
        <dbReference type="RuleBase" id="RU004440"/>
    </source>
</evidence>
<reference evidence="14" key="1">
    <citation type="submission" date="2021-12" db="EMBL/GenBank/DDBJ databases">
        <authorList>
            <person name="King R."/>
        </authorList>
    </citation>
    <scope>NUCLEOTIDE SEQUENCE</scope>
</reference>
<accession>A0A9N9W8L7</accession>